<protein>
    <recommendedName>
        <fullName evidence="4">PsbP C-terminal domain-containing protein</fullName>
    </recommendedName>
</protein>
<proteinExistence type="predicted"/>
<accession>A0A845MEU4</accession>
<feature type="signal peptide" evidence="1">
    <location>
        <begin position="1"/>
        <end position="17"/>
    </location>
</feature>
<evidence type="ECO:0008006" key="4">
    <source>
        <dbReference type="Google" id="ProtNLM"/>
    </source>
</evidence>
<dbReference type="Proteomes" id="UP000445696">
    <property type="component" value="Unassembled WGS sequence"/>
</dbReference>
<keyword evidence="1" id="KW-0732">Signal</keyword>
<comment type="caution">
    <text evidence="2">The sequence shown here is derived from an EMBL/GenBank/DDBJ whole genome shotgun (WGS) entry which is preliminary data.</text>
</comment>
<dbReference type="OrthoDB" id="6306524at2"/>
<organism evidence="2 3">
    <name type="scientific">Sneathiella chungangensis</name>
    <dbReference type="NCBI Taxonomy" id="1418234"/>
    <lineage>
        <taxon>Bacteria</taxon>
        <taxon>Pseudomonadati</taxon>
        <taxon>Pseudomonadota</taxon>
        <taxon>Alphaproteobacteria</taxon>
        <taxon>Sneathiellales</taxon>
        <taxon>Sneathiellaceae</taxon>
        <taxon>Sneathiella</taxon>
    </lineage>
</organism>
<dbReference type="RefSeq" id="WP_161338612.1">
    <property type="nucleotide sequence ID" value="NZ_JBHSDG010000005.1"/>
</dbReference>
<dbReference type="AlphaFoldDB" id="A0A845MEU4"/>
<keyword evidence="3" id="KW-1185">Reference proteome</keyword>
<sequence>MRLLIILLLTLTIASCAPTFQLKKAGQGTMWDSYSVATSEDINELKAERSVMWTQDGPILERVEFWAPVANDNKLPLIYAPGNDERAGKFRSDMTPEEIVELVRNGFSLTVSTPTFIGNLQPVPFGDLQGYMIDVNLSTKDGADFKGKLLFATMEGKLMVIFFAARETHYYEARLPYFNNIVHSIKLS</sequence>
<name>A0A845MEU4_9PROT</name>
<gene>
    <name evidence="2" type="ORF">GQF03_07400</name>
</gene>
<dbReference type="EMBL" id="WTVA01000003">
    <property type="protein sequence ID" value="MZR22152.1"/>
    <property type="molecule type" value="Genomic_DNA"/>
</dbReference>
<evidence type="ECO:0000313" key="3">
    <source>
        <dbReference type="Proteomes" id="UP000445696"/>
    </source>
</evidence>
<dbReference type="PROSITE" id="PS51257">
    <property type="entry name" value="PROKAR_LIPOPROTEIN"/>
    <property type="match status" value="1"/>
</dbReference>
<evidence type="ECO:0000313" key="2">
    <source>
        <dbReference type="EMBL" id="MZR22152.1"/>
    </source>
</evidence>
<evidence type="ECO:0000256" key="1">
    <source>
        <dbReference type="SAM" id="SignalP"/>
    </source>
</evidence>
<feature type="chain" id="PRO_5032348835" description="PsbP C-terminal domain-containing protein" evidence="1">
    <location>
        <begin position="18"/>
        <end position="188"/>
    </location>
</feature>
<reference evidence="2 3" key="1">
    <citation type="journal article" date="2014" name="Int. J. Syst. Evol. Microbiol.">
        <title>Sneathiella chungangensis sp. nov., isolated from a marine sand, and emended description of the genus Sneathiella.</title>
        <authorList>
            <person name="Siamphan C."/>
            <person name="Kim H."/>
            <person name="Lee J.S."/>
            <person name="Kim W."/>
        </authorList>
    </citation>
    <scope>NUCLEOTIDE SEQUENCE [LARGE SCALE GENOMIC DNA]</scope>
    <source>
        <strain evidence="2 3">KCTC 32476</strain>
    </source>
</reference>